<gene>
    <name evidence="2" type="ORF">P3F81_03540</name>
</gene>
<protein>
    <submittedName>
        <fullName evidence="2">DUF4321 domain-containing protein</fullName>
    </submittedName>
</protein>
<dbReference type="InterPro" id="IPR025470">
    <property type="entry name" value="DUF4321"/>
</dbReference>
<dbReference type="KEGG" id="sgbi:P3F81_03540"/>
<dbReference type="Proteomes" id="UP001243623">
    <property type="component" value="Chromosome"/>
</dbReference>
<keyword evidence="3" id="KW-1185">Reference proteome</keyword>
<organism evidence="2 3">
    <name type="scientific">Selenobaculum gibii</name>
    <dbReference type="NCBI Taxonomy" id="3054208"/>
    <lineage>
        <taxon>Bacteria</taxon>
        <taxon>Bacillati</taxon>
        <taxon>Bacillota</taxon>
        <taxon>Negativicutes</taxon>
        <taxon>Selenomonadales</taxon>
        <taxon>Selenomonadaceae</taxon>
        <taxon>Selenobaculum</taxon>
    </lineage>
</organism>
<dbReference type="EMBL" id="CP120678">
    <property type="protein sequence ID" value="WIW71398.1"/>
    <property type="molecule type" value="Genomic_DNA"/>
</dbReference>
<evidence type="ECO:0000313" key="3">
    <source>
        <dbReference type="Proteomes" id="UP001243623"/>
    </source>
</evidence>
<feature type="transmembrane region" description="Helical" evidence="1">
    <location>
        <begin position="54"/>
        <end position="84"/>
    </location>
</feature>
<keyword evidence="1" id="KW-0812">Transmembrane</keyword>
<keyword evidence="1" id="KW-1133">Transmembrane helix</keyword>
<reference evidence="2" key="1">
    <citation type="submission" date="2023-03" db="EMBL/GenBank/DDBJ databases">
        <title>Selenobaculum gbiensis gen. nov. sp. nov., a new bacterium isolated from the gut microbiota of IBD patient.</title>
        <authorList>
            <person name="Yeo S."/>
            <person name="Park H."/>
            <person name="Huh C.S."/>
        </authorList>
    </citation>
    <scope>NUCLEOTIDE SEQUENCE</scope>
    <source>
        <strain evidence="2">ICN-92133</strain>
    </source>
</reference>
<name>A0A9Y2AKG3_9FIRM</name>
<dbReference type="Pfam" id="PF14209">
    <property type="entry name" value="DUF4321"/>
    <property type="match status" value="1"/>
</dbReference>
<evidence type="ECO:0000313" key="2">
    <source>
        <dbReference type="EMBL" id="WIW71398.1"/>
    </source>
</evidence>
<proteinExistence type="predicted"/>
<dbReference type="RefSeq" id="WP_147667711.1">
    <property type="nucleotide sequence ID" value="NZ_CP120678.1"/>
</dbReference>
<sequence>MKGKSYLAMFLFMAVGAVCGGLFGDFLITIPQLAEMVTPLSRQYTVFDFAPATMNLYIIKLSLSFCFQPSFFSLIGAGLGIYLYKRF</sequence>
<accession>A0A9Y2AKG3</accession>
<feature type="transmembrane region" description="Helical" evidence="1">
    <location>
        <begin position="7"/>
        <end position="34"/>
    </location>
</feature>
<evidence type="ECO:0000256" key="1">
    <source>
        <dbReference type="SAM" id="Phobius"/>
    </source>
</evidence>
<dbReference type="AlphaFoldDB" id="A0A9Y2AKG3"/>
<keyword evidence="1" id="KW-0472">Membrane</keyword>